<evidence type="ECO:0000313" key="2">
    <source>
        <dbReference type="EMBL" id="CZS91398.1"/>
    </source>
</evidence>
<accession>A0A1E1JZW0</accession>
<keyword evidence="3" id="KW-1185">Reference proteome</keyword>
<feature type="region of interest" description="Disordered" evidence="1">
    <location>
        <begin position="122"/>
        <end position="176"/>
    </location>
</feature>
<evidence type="ECO:0000256" key="1">
    <source>
        <dbReference type="SAM" id="MobiDB-lite"/>
    </source>
</evidence>
<name>A0A1E1JZW0_9HELO</name>
<feature type="compositionally biased region" description="Acidic residues" evidence="1">
    <location>
        <begin position="133"/>
        <end position="142"/>
    </location>
</feature>
<dbReference type="AlphaFoldDB" id="A0A1E1JZW0"/>
<dbReference type="Proteomes" id="UP000178912">
    <property type="component" value="Unassembled WGS sequence"/>
</dbReference>
<protein>
    <submittedName>
        <fullName evidence="2">Uncharacterized protein</fullName>
    </submittedName>
</protein>
<proteinExistence type="predicted"/>
<dbReference type="EMBL" id="FJUX01000008">
    <property type="protein sequence ID" value="CZS91398.1"/>
    <property type="molecule type" value="Genomic_DNA"/>
</dbReference>
<feature type="compositionally biased region" description="Pro residues" evidence="1">
    <location>
        <begin position="165"/>
        <end position="176"/>
    </location>
</feature>
<reference evidence="3" key="1">
    <citation type="submission" date="2016-03" db="EMBL/GenBank/DDBJ databases">
        <authorList>
            <person name="Guldener U."/>
        </authorList>
    </citation>
    <scope>NUCLEOTIDE SEQUENCE [LARGE SCALE GENOMIC DNA]</scope>
    <source>
        <strain evidence="3">04CH-RAC-A.6.1</strain>
    </source>
</reference>
<sequence>MSIQRLGHVERKHALAYCIHLYLSPGLLTLHSHRIYQEPVNRGSGIRPRITLITQLASSRWLDIPDDVLGMLGSGRVESAKRFQAIFLISAAAWLVFSTQVLYPAELLWSVKNNHIRTATTEHNSNHISSSHDDEDDDDNNNDNDNNNKNNICIQPGTRKSQTPTPAPAPASPNSR</sequence>
<organism evidence="2 3">
    <name type="scientific">Rhynchosporium agropyri</name>
    <dbReference type="NCBI Taxonomy" id="914238"/>
    <lineage>
        <taxon>Eukaryota</taxon>
        <taxon>Fungi</taxon>
        <taxon>Dikarya</taxon>
        <taxon>Ascomycota</taxon>
        <taxon>Pezizomycotina</taxon>
        <taxon>Leotiomycetes</taxon>
        <taxon>Helotiales</taxon>
        <taxon>Ploettnerulaceae</taxon>
        <taxon>Rhynchosporium</taxon>
    </lineage>
</organism>
<evidence type="ECO:0000313" key="3">
    <source>
        <dbReference type="Proteomes" id="UP000178912"/>
    </source>
</evidence>
<gene>
    <name evidence="2" type="ORF">RAG0_02036</name>
</gene>